<dbReference type="PANTHER" id="PTHR21248:SF20">
    <property type="entry name" value="CARDIOLIPIN SYNTHASE YWIE-RELATED"/>
    <property type="match status" value="1"/>
</dbReference>
<evidence type="ECO:0000256" key="13">
    <source>
        <dbReference type="NCBIfam" id="TIGR04265"/>
    </source>
</evidence>
<evidence type="ECO:0000256" key="5">
    <source>
        <dbReference type="ARBA" id="ARBA00022692"/>
    </source>
</evidence>
<dbReference type="HAMAP" id="MF_01916">
    <property type="entry name" value="Cardiolipin_synth_Cls"/>
    <property type="match status" value="1"/>
</dbReference>
<evidence type="ECO:0000256" key="2">
    <source>
        <dbReference type="ARBA" id="ARBA00022475"/>
    </source>
</evidence>
<protein>
    <recommendedName>
        <fullName evidence="12 13">Cardiolipin synthase</fullName>
        <shortName evidence="12">CL synthase</shortName>
        <ecNumber evidence="12 13">2.7.8.-</ecNumber>
    </recommendedName>
</protein>
<dbReference type="CDD" id="cd09112">
    <property type="entry name" value="PLDc_CLS_2"/>
    <property type="match status" value="1"/>
</dbReference>
<keyword evidence="5 12" id="KW-0812">Transmembrane</keyword>
<accession>A0ABT7LBH6</accession>
<evidence type="ECO:0000256" key="8">
    <source>
        <dbReference type="ARBA" id="ARBA00023098"/>
    </source>
</evidence>
<dbReference type="PROSITE" id="PS50035">
    <property type="entry name" value="PLD"/>
    <property type="match status" value="2"/>
</dbReference>
<dbReference type="Pfam" id="PF13091">
    <property type="entry name" value="PLDc_2"/>
    <property type="match status" value="2"/>
</dbReference>
<feature type="domain" description="PLD phosphodiesterase" evidence="14">
    <location>
        <begin position="414"/>
        <end position="441"/>
    </location>
</feature>
<feature type="active site" evidence="12">
    <location>
        <position position="421"/>
    </location>
</feature>
<evidence type="ECO:0000259" key="14">
    <source>
        <dbReference type="PROSITE" id="PS50035"/>
    </source>
</evidence>
<feature type="domain" description="PLD phosphodiesterase" evidence="14">
    <location>
        <begin position="236"/>
        <end position="263"/>
    </location>
</feature>
<comment type="catalytic activity">
    <reaction evidence="12">
        <text>2 a 1,2-diacyl-sn-glycero-3-phospho-(1'-sn-glycerol) = a cardiolipin + glycerol</text>
        <dbReference type="Rhea" id="RHEA:31451"/>
        <dbReference type="ChEBI" id="CHEBI:17754"/>
        <dbReference type="ChEBI" id="CHEBI:62237"/>
        <dbReference type="ChEBI" id="CHEBI:64716"/>
    </reaction>
</comment>
<evidence type="ECO:0000256" key="11">
    <source>
        <dbReference type="ARBA" id="ARBA00023264"/>
    </source>
</evidence>
<dbReference type="PANTHER" id="PTHR21248">
    <property type="entry name" value="CARDIOLIPIN SYNTHASE"/>
    <property type="match status" value="1"/>
</dbReference>
<keyword evidence="7 12" id="KW-1133">Transmembrane helix</keyword>
<comment type="similarity">
    <text evidence="12">Belongs to the phospholipase D family. Cardiolipin synthase subfamily.</text>
</comment>
<dbReference type="InterPro" id="IPR030874">
    <property type="entry name" value="Cardiolipin_synth_Firmi"/>
</dbReference>
<keyword evidence="2 12" id="KW-1003">Cell membrane</keyword>
<evidence type="ECO:0000313" key="16">
    <source>
        <dbReference type="Proteomes" id="UP001235343"/>
    </source>
</evidence>
<evidence type="ECO:0000256" key="1">
    <source>
        <dbReference type="ARBA" id="ARBA00004651"/>
    </source>
</evidence>
<dbReference type="EC" id="2.7.8.-" evidence="12 13"/>
<feature type="transmembrane region" description="Helical" evidence="12">
    <location>
        <begin position="7"/>
        <end position="25"/>
    </location>
</feature>
<dbReference type="EMBL" id="JASTZU010000063">
    <property type="protein sequence ID" value="MDL4843206.1"/>
    <property type="molecule type" value="Genomic_DNA"/>
</dbReference>
<evidence type="ECO:0000256" key="6">
    <source>
        <dbReference type="ARBA" id="ARBA00022737"/>
    </source>
</evidence>
<keyword evidence="3 12" id="KW-0444">Lipid biosynthesis</keyword>
<feature type="active site" evidence="12">
    <location>
        <position position="241"/>
    </location>
</feature>
<dbReference type="Proteomes" id="UP001235343">
    <property type="component" value="Unassembled WGS sequence"/>
</dbReference>
<gene>
    <name evidence="15" type="primary">cls</name>
    <name evidence="15" type="ORF">QQS35_22470</name>
</gene>
<keyword evidence="8 12" id="KW-0443">Lipid metabolism</keyword>
<comment type="caution">
    <text evidence="15">The sequence shown here is derived from an EMBL/GenBank/DDBJ whole genome shotgun (WGS) entry which is preliminary data.</text>
</comment>
<keyword evidence="9 12" id="KW-0472">Membrane</keyword>
<feature type="transmembrane region" description="Helical" evidence="12">
    <location>
        <begin position="59"/>
        <end position="78"/>
    </location>
</feature>
<dbReference type="InterPro" id="IPR025202">
    <property type="entry name" value="PLD-like_dom"/>
</dbReference>
<dbReference type="Gene3D" id="3.30.870.10">
    <property type="entry name" value="Endonuclease Chain A"/>
    <property type="match status" value="2"/>
</dbReference>
<evidence type="ECO:0000256" key="7">
    <source>
        <dbReference type="ARBA" id="ARBA00022989"/>
    </source>
</evidence>
<dbReference type="NCBIfam" id="TIGR04265">
    <property type="entry name" value="bac_cardiolipin"/>
    <property type="match status" value="1"/>
</dbReference>
<feature type="active site" evidence="12">
    <location>
        <position position="426"/>
    </location>
</feature>
<sequence>MKRNRQFVLFIVLIVTCYISLASAFSNVINITSFLVYLITIFSIIYMLLLENRSPYRTLLWIYVLLFVPIIGYIFFIYSGQLEVKGHLFRSKREETNKLMKNKYSFNPSTQWNNITEAQKNLSRLIDKFSNNQISFHSISKVLKNGDETFSTIKKEIEQADYYIHLEYFTIKSDQIGKEIIDLLCSKAEHGVEVRLIFDAFGSTKLSNTSIREMEKAGIEVYTFLPIKKGFFNQKLNFRNHRKIIIIDGEVGFVGGLNIGDEYLGLDPKLGFWRDTHLMLKGEVIKTLQDTFILDWNFVSGKTLQNSKYMNTSPVEEIQGGVQILPSGPDSPVDGIMSDLYYELITSAKTSILIATPYFVPNKAIRTALAMASAKGVDVKLLTPEINDSFLTKYATRSYFTEMLDYGIDVYSYKKGFLHEKLIVIDEQFATVGTANIDLRSLHLNFEINAFLFETDSIKDLVAHYKEDLQDSSRINISAYQERGLVVRTKESFARLFSTIL</sequence>
<keyword evidence="10 12" id="KW-0594">Phospholipid biosynthesis</keyword>
<keyword evidence="11 12" id="KW-1208">Phospholipid metabolism</keyword>
<dbReference type="InterPro" id="IPR027379">
    <property type="entry name" value="CLS_N"/>
</dbReference>
<feature type="transmembrane region" description="Helical" evidence="12">
    <location>
        <begin position="31"/>
        <end position="50"/>
    </location>
</feature>
<evidence type="ECO:0000256" key="9">
    <source>
        <dbReference type="ARBA" id="ARBA00023136"/>
    </source>
</evidence>
<feature type="active site" evidence="12">
    <location>
        <position position="248"/>
    </location>
</feature>
<keyword evidence="4 12" id="KW-0808">Transferase</keyword>
<dbReference type="InterPro" id="IPR001736">
    <property type="entry name" value="PLipase_D/transphosphatidylase"/>
</dbReference>
<dbReference type="CDD" id="cd09110">
    <property type="entry name" value="PLDc_CLS_1"/>
    <property type="match status" value="1"/>
</dbReference>
<evidence type="ECO:0000256" key="3">
    <source>
        <dbReference type="ARBA" id="ARBA00022516"/>
    </source>
</evidence>
<keyword evidence="16" id="KW-1185">Reference proteome</keyword>
<evidence type="ECO:0000313" key="15">
    <source>
        <dbReference type="EMBL" id="MDL4843206.1"/>
    </source>
</evidence>
<organism evidence="15 16">
    <name type="scientific">Aquibacillus rhizosphaerae</name>
    <dbReference type="NCBI Taxonomy" id="3051431"/>
    <lineage>
        <taxon>Bacteria</taxon>
        <taxon>Bacillati</taxon>
        <taxon>Bacillota</taxon>
        <taxon>Bacilli</taxon>
        <taxon>Bacillales</taxon>
        <taxon>Bacillaceae</taxon>
        <taxon>Aquibacillus</taxon>
    </lineage>
</organism>
<proteinExistence type="inferred from homology"/>
<comment type="subcellular location">
    <subcellularLocation>
        <location evidence="1 12">Cell membrane</location>
        <topology evidence="1 12">Multi-pass membrane protein</topology>
    </subcellularLocation>
</comment>
<reference evidence="15 16" key="1">
    <citation type="submission" date="2023-06" db="EMBL/GenBank/DDBJ databases">
        <title>Aquibacillus rhizosphaerae LR5S19.</title>
        <authorList>
            <person name="Sun J.-Q."/>
        </authorList>
    </citation>
    <scope>NUCLEOTIDE SEQUENCE [LARGE SCALE GENOMIC DNA]</scope>
    <source>
        <strain evidence="15 16">LR5S19</strain>
    </source>
</reference>
<evidence type="ECO:0000256" key="10">
    <source>
        <dbReference type="ARBA" id="ARBA00023209"/>
    </source>
</evidence>
<comment type="function">
    <text evidence="12">Catalyzes the reversible phosphatidyl group transfer from one phosphatidylglycerol molecule to another to form cardiolipin (CL) (diphosphatidylglycerol) and glycerol.</text>
</comment>
<dbReference type="SUPFAM" id="SSF56024">
    <property type="entry name" value="Phospholipase D/nuclease"/>
    <property type="match status" value="2"/>
</dbReference>
<evidence type="ECO:0000256" key="4">
    <source>
        <dbReference type="ARBA" id="ARBA00022679"/>
    </source>
</evidence>
<dbReference type="Pfam" id="PF13396">
    <property type="entry name" value="PLDc_N"/>
    <property type="match status" value="1"/>
</dbReference>
<name>A0ABT7LBH6_9BACI</name>
<keyword evidence="6" id="KW-0677">Repeat</keyword>
<feature type="active site" evidence="12">
    <location>
        <position position="419"/>
    </location>
</feature>
<evidence type="ECO:0000256" key="12">
    <source>
        <dbReference type="HAMAP-Rule" id="MF_01916"/>
    </source>
</evidence>
<dbReference type="SMART" id="SM00155">
    <property type="entry name" value="PLDc"/>
    <property type="match status" value="2"/>
</dbReference>
<feature type="active site" evidence="12">
    <location>
        <position position="243"/>
    </location>
</feature>
<dbReference type="RefSeq" id="WP_285934504.1">
    <property type="nucleotide sequence ID" value="NZ_JASTZU010000063.1"/>
</dbReference>
<dbReference type="InterPro" id="IPR022924">
    <property type="entry name" value="Cardiolipin_synthase"/>
</dbReference>